<reference evidence="3" key="1">
    <citation type="submission" date="2018-11" db="EMBL/GenBank/DDBJ databases">
        <title>Proposal to divide the Flavobacteriaceae and reorganize its genera based on Amino Acid Identity values calculated from whole genome sequences.</title>
        <authorList>
            <person name="Nicholson A.C."/>
            <person name="Gulvik C.A."/>
            <person name="Whitney A.M."/>
            <person name="Humrighouse B.W."/>
            <person name="Bell M."/>
            <person name="Holmes B."/>
            <person name="Steigerwalt A.B."/>
            <person name="Villarma A."/>
            <person name="Sheth M."/>
            <person name="Batra D."/>
            <person name="Pryor J."/>
            <person name="Bernardet J.-F."/>
            <person name="Hugo C."/>
            <person name="Kampfer P."/>
            <person name="Newman J.D."/>
            <person name="McQuiston J.R."/>
        </authorList>
    </citation>
    <scope>NUCLEOTIDE SEQUENCE [LARGE SCALE GENOMIC DNA]</scope>
    <source>
        <strain evidence="3">F5649</strain>
    </source>
</reference>
<sequence>MIKIFLTILIVYLLYYAGNIVYDLFLKKDNALKEDEAQEYALAALTEQDKAEIKAVRIDDVEHLNTPNSFNTKELFSSNGEEADEPHDLDHWRQKFESEQDIDAFEIAPQIDEQLTESKEVPQDDWVEEEIVQGTENGISTNPTSVIADNADSRPENESPSLKLKQQFNQFLSLAETQIQVLSDRDGFKVYHSMI</sequence>
<evidence type="ECO:0000313" key="3">
    <source>
        <dbReference type="Proteomes" id="UP000281810"/>
    </source>
</evidence>
<dbReference type="EMBL" id="CP034161">
    <property type="protein sequence ID" value="AZI38660.1"/>
    <property type="molecule type" value="Genomic_DNA"/>
</dbReference>
<name>A0A3G8Y0D6_9FLAO</name>
<dbReference type="OrthoDB" id="852536at2"/>
<dbReference type="AlphaFoldDB" id="A0A3G8Y0D6"/>
<evidence type="ECO:0000313" key="2">
    <source>
        <dbReference type="EMBL" id="AZI38660.1"/>
    </source>
</evidence>
<proteinExistence type="predicted"/>
<evidence type="ECO:0000256" key="1">
    <source>
        <dbReference type="SAM" id="MobiDB-lite"/>
    </source>
</evidence>
<protein>
    <submittedName>
        <fullName evidence="2">Uncharacterized protein</fullName>
    </submittedName>
</protein>
<feature type="region of interest" description="Disordered" evidence="1">
    <location>
        <begin position="137"/>
        <end position="160"/>
    </location>
</feature>
<accession>A0A3G8Y0D6</accession>
<organism evidence="2 3">
    <name type="scientific">Epilithonimonas vandammei</name>
    <dbReference type="NCBI Taxonomy" id="2487072"/>
    <lineage>
        <taxon>Bacteria</taxon>
        <taxon>Pseudomonadati</taxon>
        <taxon>Bacteroidota</taxon>
        <taxon>Flavobacteriia</taxon>
        <taxon>Flavobacteriales</taxon>
        <taxon>Weeksellaceae</taxon>
        <taxon>Chryseobacterium group</taxon>
        <taxon>Epilithonimonas</taxon>
    </lineage>
</organism>
<feature type="compositionally biased region" description="Polar residues" evidence="1">
    <location>
        <begin position="137"/>
        <end position="147"/>
    </location>
</feature>
<gene>
    <name evidence="2" type="ORF">EIB74_01200</name>
</gene>
<dbReference type="RefSeq" id="WP_124800996.1">
    <property type="nucleotide sequence ID" value="NZ_CP034161.1"/>
</dbReference>
<dbReference type="Proteomes" id="UP000281810">
    <property type="component" value="Chromosome"/>
</dbReference>
<keyword evidence="3" id="KW-1185">Reference proteome</keyword>